<dbReference type="InterPro" id="IPR016186">
    <property type="entry name" value="C-type_lectin-like/link_sf"/>
</dbReference>
<dbReference type="PROSITE" id="PS50041">
    <property type="entry name" value="C_TYPE_LECTIN_2"/>
    <property type="match status" value="1"/>
</dbReference>
<dbReference type="PROSITE" id="PS00615">
    <property type="entry name" value="C_TYPE_LECTIN_1"/>
    <property type="match status" value="1"/>
</dbReference>
<dbReference type="Proteomes" id="UP001217089">
    <property type="component" value="Unassembled WGS sequence"/>
</dbReference>
<evidence type="ECO:0000313" key="4">
    <source>
        <dbReference type="Proteomes" id="UP001217089"/>
    </source>
</evidence>
<evidence type="ECO:0000256" key="1">
    <source>
        <dbReference type="ARBA" id="ARBA00023157"/>
    </source>
</evidence>
<dbReference type="Gene3D" id="3.10.100.10">
    <property type="entry name" value="Mannose-Binding Protein A, subunit A"/>
    <property type="match status" value="1"/>
</dbReference>
<evidence type="ECO:0000259" key="2">
    <source>
        <dbReference type="PROSITE" id="PS50041"/>
    </source>
</evidence>
<sequence length="79" mass="9225">MNDKNDFWIGGTDIAVEGEWTWSYSGQRFGFTDWNPGEPSNYGAFKMTEECAELKHSLSYHWNDENCSVKKNNFICEME</sequence>
<dbReference type="CDD" id="cd00037">
    <property type="entry name" value="CLECT"/>
    <property type="match status" value="1"/>
</dbReference>
<accession>A0ABQ9EV13</accession>
<name>A0ABQ9EV13_TEGGR</name>
<dbReference type="SUPFAM" id="SSF56436">
    <property type="entry name" value="C-type lectin-like"/>
    <property type="match status" value="1"/>
</dbReference>
<organism evidence="3 4">
    <name type="scientific">Tegillarca granosa</name>
    <name type="common">Malaysian cockle</name>
    <name type="synonym">Anadara granosa</name>
    <dbReference type="NCBI Taxonomy" id="220873"/>
    <lineage>
        <taxon>Eukaryota</taxon>
        <taxon>Metazoa</taxon>
        <taxon>Spiralia</taxon>
        <taxon>Lophotrochozoa</taxon>
        <taxon>Mollusca</taxon>
        <taxon>Bivalvia</taxon>
        <taxon>Autobranchia</taxon>
        <taxon>Pteriomorphia</taxon>
        <taxon>Arcoida</taxon>
        <taxon>Arcoidea</taxon>
        <taxon>Arcidae</taxon>
        <taxon>Tegillarca</taxon>
    </lineage>
</organism>
<reference evidence="3 4" key="1">
    <citation type="submission" date="2022-12" db="EMBL/GenBank/DDBJ databases">
        <title>Chromosome-level genome of Tegillarca granosa.</title>
        <authorList>
            <person name="Kim J."/>
        </authorList>
    </citation>
    <scope>NUCLEOTIDE SEQUENCE [LARGE SCALE GENOMIC DNA]</scope>
    <source>
        <strain evidence="3">Teg-2019</strain>
        <tissue evidence="3">Adductor muscle</tissue>
    </source>
</reference>
<dbReference type="InterPro" id="IPR016187">
    <property type="entry name" value="CTDL_fold"/>
</dbReference>
<protein>
    <recommendedName>
        <fullName evidence="2">C-type lectin domain-containing protein</fullName>
    </recommendedName>
</protein>
<feature type="domain" description="C-type lectin" evidence="2">
    <location>
        <begin position="1"/>
        <end position="68"/>
    </location>
</feature>
<dbReference type="InterPro" id="IPR018378">
    <property type="entry name" value="C-type_lectin_CS"/>
</dbReference>
<keyword evidence="1" id="KW-1015">Disulfide bond</keyword>
<keyword evidence="4" id="KW-1185">Reference proteome</keyword>
<proteinExistence type="predicted"/>
<gene>
    <name evidence="3" type="ORF">KUTeg_015609</name>
</gene>
<comment type="caution">
    <text evidence="3">The sequence shown here is derived from an EMBL/GenBank/DDBJ whole genome shotgun (WGS) entry which is preliminary data.</text>
</comment>
<dbReference type="InterPro" id="IPR050111">
    <property type="entry name" value="C-type_lectin/snaclec_domain"/>
</dbReference>
<dbReference type="PANTHER" id="PTHR22803">
    <property type="entry name" value="MANNOSE, PHOSPHOLIPASE, LECTIN RECEPTOR RELATED"/>
    <property type="match status" value="1"/>
</dbReference>
<evidence type="ECO:0000313" key="3">
    <source>
        <dbReference type="EMBL" id="KAJ8307525.1"/>
    </source>
</evidence>
<dbReference type="InterPro" id="IPR001304">
    <property type="entry name" value="C-type_lectin-like"/>
</dbReference>
<dbReference type="Pfam" id="PF00059">
    <property type="entry name" value="Lectin_C"/>
    <property type="match status" value="1"/>
</dbReference>
<dbReference type="EMBL" id="JARBDR010000793">
    <property type="protein sequence ID" value="KAJ8307525.1"/>
    <property type="molecule type" value="Genomic_DNA"/>
</dbReference>